<dbReference type="STRING" id="1165861.A0A0L0UXJ6"/>
<name>A0A0L0UXJ6_9BASI</name>
<evidence type="ECO:0008006" key="4">
    <source>
        <dbReference type="Google" id="ProtNLM"/>
    </source>
</evidence>
<organism evidence="2 3">
    <name type="scientific">Puccinia striiformis f. sp. tritici PST-78</name>
    <dbReference type="NCBI Taxonomy" id="1165861"/>
    <lineage>
        <taxon>Eukaryota</taxon>
        <taxon>Fungi</taxon>
        <taxon>Dikarya</taxon>
        <taxon>Basidiomycota</taxon>
        <taxon>Pucciniomycotina</taxon>
        <taxon>Pucciniomycetes</taxon>
        <taxon>Pucciniales</taxon>
        <taxon>Pucciniaceae</taxon>
        <taxon>Puccinia</taxon>
    </lineage>
</organism>
<dbReference type="EMBL" id="AJIL01000188">
    <property type="protein sequence ID" value="KNE91772.1"/>
    <property type="molecule type" value="Genomic_DNA"/>
</dbReference>
<keyword evidence="3" id="KW-1185">Reference proteome</keyword>
<evidence type="ECO:0000256" key="1">
    <source>
        <dbReference type="SAM" id="MobiDB-lite"/>
    </source>
</evidence>
<protein>
    <recommendedName>
        <fullName evidence="4">Retrotransposon Copia-like N-terminal domain-containing protein</fullName>
    </recommendedName>
</protein>
<dbReference type="Proteomes" id="UP000054564">
    <property type="component" value="Unassembled WGS sequence"/>
</dbReference>
<evidence type="ECO:0000313" key="3">
    <source>
        <dbReference type="Proteomes" id="UP000054564"/>
    </source>
</evidence>
<evidence type="ECO:0000313" key="2">
    <source>
        <dbReference type="EMBL" id="KNE91772.1"/>
    </source>
</evidence>
<gene>
    <name evidence="2" type="ORF">PSTG_14790</name>
</gene>
<proteinExistence type="predicted"/>
<sequence length="155" mass="17325">MSNLIYPNANTTPSKEQAAASTKFGSKQTDHIYLRNAIEGIPLLTMDNYPHWNGRFINMLNLQKLTKPLTNPEGVHTNHQNNQLLLAMATKLKPSVEMNIATPGNKDGTCLLWADIKEYFASEQPANKAVFIKNFGPSSSISRMYLSLSPRSKLF</sequence>
<dbReference type="AlphaFoldDB" id="A0A0L0UXJ6"/>
<feature type="region of interest" description="Disordered" evidence="1">
    <location>
        <begin position="1"/>
        <end position="23"/>
    </location>
</feature>
<comment type="caution">
    <text evidence="2">The sequence shown here is derived from an EMBL/GenBank/DDBJ whole genome shotgun (WGS) entry which is preliminary data.</text>
</comment>
<reference evidence="3" key="1">
    <citation type="submission" date="2014-03" db="EMBL/GenBank/DDBJ databases">
        <title>The Genome Sequence of Puccinia striiformis f. sp. tritici PST-78.</title>
        <authorList>
            <consortium name="The Broad Institute Genome Sequencing Platform"/>
            <person name="Cuomo C."/>
            <person name="Hulbert S."/>
            <person name="Chen X."/>
            <person name="Walker B."/>
            <person name="Young S.K."/>
            <person name="Zeng Q."/>
            <person name="Gargeya S."/>
            <person name="Fitzgerald M."/>
            <person name="Haas B."/>
            <person name="Abouelleil A."/>
            <person name="Alvarado L."/>
            <person name="Arachchi H.M."/>
            <person name="Berlin A.M."/>
            <person name="Chapman S.B."/>
            <person name="Goldberg J."/>
            <person name="Griggs A."/>
            <person name="Gujja S."/>
            <person name="Hansen M."/>
            <person name="Howarth C."/>
            <person name="Imamovic A."/>
            <person name="Larimer J."/>
            <person name="McCowan C."/>
            <person name="Montmayeur A."/>
            <person name="Murphy C."/>
            <person name="Neiman D."/>
            <person name="Pearson M."/>
            <person name="Priest M."/>
            <person name="Roberts A."/>
            <person name="Saif S."/>
            <person name="Shea T."/>
            <person name="Sisk P."/>
            <person name="Sykes S."/>
            <person name="Wortman J."/>
            <person name="Nusbaum C."/>
            <person name="Birren B."/>
        </authorList>
    </citation>
    <scope>NUCLEOTIDE SEQUENCE [LARGE SCALE GENOMIC DNA]</scope>
    <source>
        <strain evidence="3">race PST-78</strain>
    </source>
</reference>
<accession>A0A0L0UXJ6</accession>